<sequence>MAASENNSNKSENGKDENNREEKKDENSREKKEDENKIEFRNDKKFPEEIKEEIRKALLPELDKPSPTTISKNLSKMLNKNFGAGWNVVAGGHYSGSFTYIDGMYTEIKAKDLVISIFKIYIPQK</sequence>
<name>R0MNL3_NOSB1</name>
<dbReference type="AlphaFoldDB" id="R0MNL3"/>
<organism evidence="2 3">
    <name type="scientific">Nosema bombycis (strain CQ1 / CVCC 102059)</name>
    <name type="common">Microsporidian parasite</name>
    <name type="synonym">Pebrine of silkworm</name>
    <dbReference type="NCBI Taxonomy" id="578461"/>
    <lineage>
        <taxon>Eukaryota</taxon>
        <taxon>Fungi</taxon>
        <taxon>Fungi incertae sedis</taxon>
        <taxon>Microsporidia</taxon>
        <taxon>Nosematidae</taxon>
        <taxon>Nosema</taxon>
    </lineage>
</organism>
<feature type="compositionally biased region" description="Basic and acidic residues" evidence="1">
    <location>
        <begin position="12"/>
        <end position="41"/>
    </location>
</feature>
<reference evidence="2 3" key="1">
    <citation type="journal article" date="2013" name="BMC Genomics">
        <title>Comparative genomics of parasitic silkworm microsporidia reveal an association between genome expansion and host adaptation.</title>
        <authorList>
            <person name="Pan G."/>
            <person name="Xu J."/>
            <person name="Li T."/>
            <person name="Xia Q."/>
            <person name="Liu S.L."/>
            <person name="Zhang G."/>
            <person name="Li S."/>
            <person name="Li C."/>
            <person name="Liu H."/>
            <person name="Yang L."/>
            <person name="Liu T."/>
            <person name="Zhang X."/>
            <person name="Wu Z."/>
            <person name="Fan W."/>
            <person name="Dang X."/>
            <person name="Xiang H."/>
            <person name="Tao M."/>
            <person name="Li Y."/>
            <person name="Hu J."/>
            <person name="Li Z."/>
            <person name="Lin L."/>
            <person name="Luo J."/>
            <person name="Geng L."/>
            <person name="Wang L."/>
            <person name="Long M."/>
            <person name="Wan Y."/>
            <person name="He N."/>
            <person name="Zhang Z."/>
            <person name="Lu C."/>
            <person name="Keeling P.J."/>
            <person name="Wang J."/>
            <person name="Xiang Z."/>
            <person name="Zhou Z."/>
        </authorList>
    </citation>
    <scope>NUCLEOTIDE SEQUENCE [LARGE SCALE GENOMIC DNA]</scope>
    <source>
        <strain evidence="3">CQ1 / CVCC 102059</strain>
    </source>
</reference>
<gene>
    <name evidence="2" type="ORF">NBO_28g0082</name>
</gene>
<dbReference type="SUPFAM" id="SSF54648">
    <property type="entry name" value="DLC"/>
    <property type="match status" value="1"/>
</dbReference>
<evidence type="ECO:0000313" key="3">
    <source>
        <dbReference type="Proteomes" id="UP000016927"/>
    </source>
</evidence>
<dbReference type="EMBL" id="KB908936">
    <property type="protein sequence ID" value="EOB14443.1"/>
    <property type="molecule type" value="Genomic_DNA"/>
</dbReference>
<dbReference type="CDD" id="cd21450">
    <property type="entry name" value="DLC-like_DYNLL1-like"/>
    <property type="match status" value="1"/>
</dbReference>
<dbReference type="VEuPathDB" id="MicrosporidiaDB:NBO_28g0082"/>
<dbReference type="SMART" id="SM01375">
    <property type="entry name" value="Dynein_light"/>
    <property type="match status" value="1"/>
</dbReference>
<evidence type="ECO:0000313" key="2">
    <source>
        <dbReference type="EMBL" id="EOB14443.1"/>
    </source>
</evidence>
<keyword evidence="3" id="KW-1185">Reference proteome</keyword>
<dbReference type="HOGENOM" id="CLU_1993253_0_0_1"/>
<dbReference type="STRING" id="578461.R0MNL3"/>
<feature type="compositionally biased region" description="Low complexity" evidence="1">
    <location>
        <begin position="1"/>
        <end position="11"/>
    </location>
</feature>
<dbReference type="GO" id="GO:0007017">
    <property type="term" value="P:microtubule-based process"/>
    <property type="evidence" value="ECO:0007669"/>
    <property type="project" value="InterPro"/>
</dbReference>
<evidence type="ECO:0000256" key="1">
    <source>
        <dbReference type="SAM" id="MobiDB-lite"/>
    </source>
</evidence>
<dbReference type="GO" id="GO:0030286">
    <property type="term" value="C:dynein complex"/>
    <property type="evidence" value="ECO:0007669"/>
    <property type="project" value="InterPro"/>
</dbReference>
<dbReference type="OrthoDB" id="2192926at2759"/>
<dbReference type="Gene3D" id="3.30.740.10">
    <property type="entry name" value="Protein Inhibitor Of Neuronal Nitric Oxide Synthase"/>
    <property type="match status" value="1"/>
</dbReference>
<protein>
    <submittedName>
        <fullName evidence="2">Dynein light chain 1</fullName>
    </submittedName>
</protein>
<dbReference type="Proteomes" id="UP000016927">
    <property type="component" value="Unassembled WGS sequence"/>
</dbReference>
<accession>R0MNL3</accession>
<proteinExistence type="predicted"/>
<feature type="region of interest" description="Disordered" evidence="1">
    <location>
        <begin position="1"/>
        <end position="41"/>
    </location>
</feature>
<dbReference type="Pfam" id="PF01221">
    <property type="entry name" value="Dynein_light"/>
    <property type="match status" value="1"/>
</dbReference>
<dbReference type="InterPro" id="IPR037177">
    <property type="entry name" value="DLC_sf"/>
</dbReference>
<dbReference type="InterPro" id="IPR001372">
    <property type="entry name" value="Dynein_light_chain_typ-1/2"/>
</dbReference>